<keyword evidence="8 10" id="KW-1133">Transmembrane helix</keyword>
<dbReference type="GO" id="GO:0015421">
    <property type="term" value="F:ABC-type oligopeptide transporter activity"/>
    <property type="evidence" value="ECO:0007669"/>
    <property type="project" value="TreeGrafter"/>
</dbReference>
<dbReference type="InterPro" id="IPR039421">
    <property type="entry name" value="Type_1_exporter"/>
</dbReference>
<dbReference type="InterPro" id="IPR036640">
    <property type="entry name" value="ABC1_TM_sf"/>
</dbReference>
<evidence type="ECO:0000259" key="11">
    <source>
        <dbReference type="PROSITE" id="PS50893"/>
    </source>
</evidence>
<evidence type="ECO:0000313" key="14">
    <source>
        <dbReference type="EMBL" id="KJY97202.1"/>
    </source>
</evidence>
<dbReference type="Proteomes" id="UP000033664">
    <property type="component" value="Unassembled WGS sequence"/>
</dbReference>
<evidence type="ECO:0000313" key="15">
    <source>
        <dbReference type="Proteomes" id="UP000033664"/>
    </source>
</evidence>
<proteinExistence type="predicted"/>
<dbReference type="Gene3D" id="3.90.70.10">
    <property type="entry name" value="Cysteine proteinases"/>
    <property type="match status" value="1"/>
</dbReference>
<reference evidence="14 15" key="1">
    <citation type="journal article" date="2015" name="BMC Genomics">
        <title>Genome mining reveals unlocked bioactive potential of marine Gram-negative bacteria.</title>
        <authorList>
            <person name="Machado H."/>
            <person name="Sonnenschein E.C."/>
            <person name="Melchiorsen J."/>
            <person name="Gram L."/>
        </authorList>
    </citation>
    <scope>NUCLEOTIDE SEQUENCE [LARGE SCALE GENOMIC DNA]</scope>
    <source>
        <strain evidence="14 15">S3137</strain>
    </source>
</reference>
<dbReference type="GO" id="GO:0016887">
    <property type="term" value="F:ATP hydrolysis activity"/>
    <property type="evidence" value="ECO:0007669"/>
    <property type="project" value="InterPro"/>
</dbReference>
<keyword evidence="15" id="KW-1185">Reference proteome</keyword>
<keyword evidence="7" id="KW-0067">ATP-binding</keyword>
<evidence type="ECO:0000259" key="12">
    <source>
        <dbReference type="PROSITE" id="PS50929"/>
    </source>
</evidence>
<accession>A0A0F4PP59</accession>
<keyword evidence="9 10" id="KW-0472">Membrane</keyword>
<evidence type="ECO:0000256" key="9">
    <source>
        <dbReference type="ARBA" id="ARBA00023136"/>
    </source>
</evidence>
<keyword evidence="4 10" id="KW-0812">Transmembrane</keyword>
<evidence type="ECO:0000256" key="4">
    <source>
        <dbReference type="ARBA" id="ARBA00022692"/>
    </source>
</evidence>
<dbReference type="AlphaFoldDB" id="A0A0F4PP59"/>
<dbReference type="Gene3D" id="3.40.50.300">
    <property type="entry name" value="P-loop containing nucleotide triphosphate hydrolases"/>
    <property type="match status" value="1"/>
</dbReference>
<dbReference type="InterPro" id="IPR027417">
    <property type="entry name" value="P-loop_NTPase"/>
</dbReference>
<dbReference type="InterPro" id="IPR003593">
    <property type="entry name" value="AAA+_ATPase"/>
</dbReference>
<name>A0A0F4PP59_9GAMM</name>
<feature type="domain" description="ABC transporter" evidence="11">
    <location>
        <begin position="475"/>
        <end position="710"/>
    </location>
</feature>
<dbReference type="SUPFAM" id="SSF52540">
    <property type="entry name" value="P-loop containing nucleoside triphosphate hydrolases"/>
    <property type="match status" value="1"/>
</dbReference>
<dbReference type="NCBIfam" id="TIGR03375">
    <property type="entry name" value="type_I_sec_LssB"/>
    <property type="match status" value="1"/>
</dbReference>
<dbReference type="PROSITE" id="PS00211">
    <property type="entry name" value="ABC_TRANSPORTER_1"/>
    <property type="match status" value="1"/>
</dbReference>
<feature type="transmembrane region" description="Helical" evidence="10">
    <location>
        <begin position="163"/>
        <end position="185"/>
    </location>
</feature>
<dbReference type="GO" id="GO:0005886">
    <property type="term" value="C:plasma membrane"/>
    <property type="evidence" value="ECO:0007669"/>
    <property type="project" value="UniProtKB-SubCell"/>
</dbReference>
<dbReference type="PANTHER" id="PTHR43394">
    <property type="entry name" value="ATP-DEPENDENT PERMEASE MDL1, MITOCHONDRIAL"/>
    <property type="match status" value="1"/>
</dbReference>
<dbReference type="Pfam" id="PF00005">
    <property type="entry name" value="ABC_tran"/>
    <property type="match status" value="1"/>
</dbReference>
<feature type="transmembrane region" description="Helical" evidence="10">
    <location>
        <begin position="269"/>
        <end position="292"/>
    </location>
</feature>
<dbReference type="GO" id="GO:0008233">
    <property type="term" value="F:peptidase activity"/>
    <property type="evidence" value="ECO:0007669"/>
    <property type="project" value="InterPro"/>
</dbReference>
<gene>
    <name evidence="14" type="ORF">TW72_15425</name>
</gene>
<evidence type="ECO:0000256" key="2">
    <source>
        <dbReference type="ARBA" id="ARBA00022448"/>
    </source>
</evidence>
<evidence type="ECO:0000256" key="8">
    <source>
        <dbReference type="ARBA" id="ARBA00022989"/>
    </source>
</evidence>
<dbReference type="PROSITE" id="PS50893">
    <property type="entry name" value="ABC_TRANSPORTER_2"/>
    <property type="match status" value="1"/>
</dbReference>
<feature type="domain" description="ABC transmembrane type-1" evidence="12">
    <location>
        <begin position="163"/>
        <end position="441"/>
    </location>
</feature>
<evidence type="ECO:0000256" key="3">
    <source>
        <dbReference type="ARBA" id="ARBA00022475"/>
    </source>
</evidence>
<dbReference type="InterPro" id="IPR017871">
    <property type="entry name" value="ABC_transporter-like_CS"/>
</dbReference>
<sequence>MKMDHAHGGALADCLAIICNYHNRPFSGEALIAGLPLVDDKLTPSVLSRAAKRAGFKSKLVHRDLDAVNTALLPAIVLMANNQACVLLSFDKHNEQVSVIYPELADTPVQQSTGEFEKAYSGAVIYLQPEFAYDARAPLTNKNSRAGWFWPIIKECRSLYRDVIIAALFIGLFSVTMPLFVMNVYDRVVPNQAVHTLWVLGIGAMLALSADLVLRLMRSYFLELAASRIDVKVSATIMERVLGMQLKNKPQSSGSFAANLHAFESIRGFFSSMTLVALVDLPFVLIYVLIIALIGLELIVPLIIGAIVILLYALASHNRLEQLSDNTMKVSAMRNAVLVESLNNLDDIKAFHGECKVQSAWERATLYLARINAQSRLLSASITNLSTWMQQGVGIGLIIVGVYLVIDGELTQGGLIAAYLLSSRAMAPISQTAAVVAQYHHAATAMDSLNEIMDKPVERPEGKHWVSHPVLNGHLKLDQVNFSYDENAVPIIRNVSLQINVGEHVALVGKNGSGKSTIEKLLMGLYSPNAGHILVDDIDIGQLDPAELRHNIGYVPQDVSLMYGTLRDNITLGAWHAEDEQIIAAAEKAGLMELINAHPDGLDLQVGEQGKLLSGGQRQAVALARALINDPPVLLLDEPSAALDHSSEQRLIHTLKHYCSSKTLVLVTHRSALLDLVDRVIVMDQGQIIADGDKATITSHLTKKSVKHAS</sequence>
<dbReference type="EMBL" id="JXXZ01000013">
    <property type="protein sequence ID" value="KJY97202.1"/>
    <property type="molecule type" value="Genomic_DNA"/>
</dbReference>
<protein>
    <submittedName>
        <fullName evidence="14">ABC transporter</fullName>
    </submittedName>
</protein>
<dbReference type="InterPro" id="IPR003439">
    <property type="entry name" value="ABC_transporter-like_ATP-bd"/>
</dbReference>
<dbReference type="FunFam" id="3.40.50.300:FF:000299">
    <property type="entry name" value="ABC transporter ATP-binding protein/permease"/>
    <property type="match status" value="1"/>
</dbReference>
<keyword evidence="3" id="KW-1003">Cell membrane</keyword>
<evidence type="ECO:0000256" key="10">
    <source>
        <dbReference type="SAM" id="Phobius"/>
    </source>
</evidence>
<comment type="caution">
    <text evidence="14">The sequence shown here is derived from an EMBL/GenBank/DDBJ whole genome shotgun (WGS) entry which is preliminary data.</text>
</comment>
<dbReference type="InterPro" id="IPR017750">
    <property type="entry name" value="ATPase_T1SS"/>
</dbReference>
<dbReference type="Pfam" id="PF00664">
    <property type="entry name" value="ABC_membrane"/>
    <property type="match status" value="1"/>
</dbReference>
<dbReference type="SMART" id="SM00382">
    <property type="entry name" value="AAA"/>
    <property type="match status" value="1"/>
</dbReference>
<dbReference type="GO" id="GO:0005524">
    <property type="term" value="F:ATP binding"/>
    <property type="evidence" value="ECO:0007669"/>
    <property type="project" value="UniProtKB-KW"/>
</dbReference>
<dbReference type="Gene3D" id="1.20.1560.10">
    <property type="entry name" value="ABC transporter type 1, transmembrane domain"/>
    <property type="match status" value="1"/>
</dbReference>
<dbReference type="CDD" id="cd03245">
    <property type="entry name" value="ABCC_bacteriocin_exporters"/>
    <property type="match status" value="1"/>
</dbReference>
<organism evidence="14 15">
    <name type="scientific">Pseudoalteromonas ruthenica</name>
    <dbReference type="NCBI Taxonomy" id="151081"/>
    <lineage>
        <taxon>Bacteria</taxon>
        <taxon>Pseudomonadati</taxon>
        <taxon>Pseudomonadota</taxon>
        <taxon>Gammaproteobacteria</taxon>
        <taxon>Alteromonadales</taxon>
        <taxon>Pseudoalteromonadaceae</taxon>
        <taxon>Pseudoalteromonas</taxon>
    </lineage>
</organism>
<dbReference type="PROSITE" id="PS50929">
    <property type="entry name" value="ABC_TM1F"/>
    <property type="match status" value="1"/>
</dbReference>
<feature type="transmembrane region" description="Helical" evidence="10">
    <location>
        <begin position="298"/>
        <end position="315"/>
    </location>
</feature>
<dbReference type="PROSITE" id="PS50990">
    <property type="entry name" value="PEPTIDASE_C39"/>
    <property type="match status" value="1"/>
</dbReference>
<feature type="domain" description="Peptidase C39" evidence="13">
    <location>
        <begin position="2"/>
        <end position="127"/>
    </location>
</feature>
<dbReference type="RefSeq" id="WP_045978571.1">
    <property type="nucleotide sequence ID" value="NZ_JXXY01000003.1"/>
</dbReference>
<evidence type="ECO:0000256" key="5">
    <source>
        <dbReference type="ARBA" id="ARBA00022741"/>
    </source>
</evidence>
<evidence type="ECO:0000256" key="7">
    <source>
        <dbReference type="ARBA" id="ARBA00022840"/>
    </source>
</evidence>
<dbReference type="OrthoDB" id="9782586at2"/>
<keyword evidence="6" id="KW-0378">Hydrolase</keyword>
<dbReference type="CDD" id="cd18587">
    <property type="entry name" value="ABC_6TM_LapB_like"/>
    <property type="match status" value="1"/>
</dbReference>
<dbReference type="GeneID" id="58229890"/>
<keyword evidence="5" id="KW-0547">Nucleotide-binding</keyword>
<feature type="transmembrane region" description="Helical" evidence="10">
    <location>
        <begin position="197"/>
        <end position="214"/>
    </location>
</feature>
<evidence type="ECO:0000256" key="6">
    <source>
        <dbReference type="ARBA" id="ARBA00022801"/>
    </source>
</evidence>
<dbReference type="PANTHER" id="PTHR43394:SF1">
    <property type="entry name" value="ATP-BINDING CASSETTE SUB-FAMILY B MEMBER 10, MITOCHONDRIAL"/>
    <property type="match status" value="1"/>
</dbReference>
<evidence type="ECO:0000259" key="13">
    <source>
        <dbReference type="PROSITE" id="PS50990"/>
    </source>
</evidence>
<dbReference type="InterPro" id="IPR011527">
    <property type="entry name" value="ABC1_TM_dom"/>
</dbReference>
<dbReference type="SUPFAM" id="SSF90123">
    <property type="entry name" value="ABC transporter transmembrane region"/>
    <property type="match status" value="1"/>
</dbReference>
<dbReference type="eggNOG" id="COG2274">
    <property type="taxonomic scope" value="Bacteria"/>
</dbReference>
<keyword evidence="2" id="KW-0813">Transport</keyword>
<dbReference type="GO" id="GO:0006508">
    <property type="term" value="P:proteolysis"/>
    <property type="evidence" value="ECO:0007669"/>
    <property type="project" value="InterPro"/>
</dbReference>
<dbReference type="Pfam" id="PF03412">
    <property type="entry name" value="Peptidase_C39"/>
    <property type="match status" value="1"/>
</dbReference>
<dbReference type="PATRIC" id="fig|151081.8.peg.764"/>
<dbReference type="InterPro" id="IPR005074">
    <property type="entry name" value="Peptidase_C39"/>
</dbReference>
<comment type="subcellular location">
    <subcellularLocation>
        <location evidence="1">Cell membrane</location>
        <topology evidence="1">Multi-pass membrane protein</topology>
    </subcellularLocation>
</comment>
<feature type="transmembrane region" description="Helical" evidence="10">
    <location>
        <begin position="385"/>
        <end position="406"/>
    </location>
</feature>
<evidence type="ECO:0000256" key="1">
    <source>
        <dbReference type="ARBA" id="ARBA00004651"/>
    </source>
</evidence>